<dbReference type="InterPro" id="IPR000253">
    <property type="entry name" value="FHA_dom"/>
</dbReference>
<dbReference type="InterPro" id="IPR008984">
    <property type="entry name" value="SMAD_FHA_dom_sf"/>
</dbReference>
<dbReference type="GO" id="GO:0004842">
    <property type="term" value="F:ubiquitin-protein transferase activity"/>
    <property type="evidence" value="ECO:0007669"/>
    <property type="project" value="TreeGrafter"/>
</dbReference>
<organism evidence="3">
    <name type="scientific">Arion vulgaris</name>
    <dbReference type="NCBI Taxonomy" id="1028688"/>
    <lineage>
        <taxon>Eukaryota</taxon>
        <taxon>Metazoa</taxon>
        <taxon>Spiralia</taxon>
        <taxon>Lophotrochozoa</taxon>
        <taxon>Mollusca</taxon>
        <taxon>Gastropoda</taxon>
        <taxon>Heterobranchia</taxon>
        <taxon>Euthyneura</taxon>
        <taxon>Panpulmonata</taxon>
        <taxon>Eupulmonata</taxon>
        <taxon>Stylommatophora</taxon>
        <taxon>Helicina</taxon>
        <taxon>Arionoidea</taxon>
        <taxon>Arionidae</taxon>
        <taxon>Arion</taxon>
    </lineage>
</organism>
<evidence type="ECO:0000256" key="1">
    <source>
        <dbReference type="SAM" id="MobiDB-lite"/>
    </source>
</evidence>
<evidence type="ECO:0000259" key="2">
    <source>
        <dbReference type="PROSITE" id="PS50006"/>
    </source>
</evidence>
<reference evidence="3" key="1">
    <citation type="submission" date="2014-12" db="EMBL/GenBank/DDBJ databases">
        <title>Insight into the proteome of Arion vulgaris.</title>
        <authorList>
            <person name="Aradska J."/>
            <person name="Bulat T."/>
            <person name="Smidak R."/>
            <person name="Sarate P."/>
            <person name="Gangsoo J."/>
            <person name="Sialana F."/>
            <person name="Bilban M."/>
            <person name="Lubec G."/>
        </authorList>
    </citation>
    <scope>NUCLEOTIDE SEQUENCE</scope>
    <source>
        <tissue evidence="3">Skin</tissue>
    </source>
</reference>
<dbReference type="SMART" id="SM00240">
    <property type="entry name" value="FHA"/>
    <property type="match status" value="1"/>
</dbReference>
<proteinExistence type="predicted"/>
<dbReference type="Gene3D" id="2.60.200.20">
    <property type="match status" value="1"/>
</dbReference>
<dbReference type="GO" id="GO:0016567">
    <property type="term" value="P:protein ubiquitination"/>
    <property type="evidence" value="ECO:0007669"/>
    <property type="project" value="TreeGrafter"/>
</dbReference>
<evidence type="ECO:0000313" key="3">
    <source>
        <dbReference type="EMBL" id="CEK49190.1"/>
    </source>
</evidence>
<gene>
    <name evidence="3" type="primary">ORF6760</name>
</gene>
<dbReference type="EMBL" id="HACG01002325">
    <property type="protein sequence ID" value="CEK49190.1"/>
    <property type="molecule type" value="Transcribed_RNA"/>
</dbReference>
<accession>A0A0B6Y0X0</accession>
<feature type="non-terminal residue" evidence="3">
    <location>
        <position position="1"/>
    </location>
</feature>
<sequence>DSSAISITKDKFVIGRSNDCDLPHSDSKRVSGKHCYIERDGNGKVWLYDTSTNGTLLNLSIKITKGQCRELHHGDEIHIVHKKDDTKDDIGYMFQDMEALRAETSSELEDTEELTQVIDDSNATIADEDVNTVTTPSPLKRRKSTDISPVPIKKVKTDPPVVEISPPTDDVKRKVSSTHAIADTSDKTP</sequence>
<dbReference type="PANTHER" id="PTHR16079">
    <property type="entry name" value="UBIQUITIN LIGASE PROTEIN CHFR"/>
    <property type="match status" value="1"/>
</dbReference>
<feature type="non-terminal residue" evidence="3">
    <location>
        <position position="189"/>
    </location>
</feature>
<dbReference type="AlphaFoldDB" id="A0A0B6Y0X0"/>
<dbReference type="GO" id="GO:0005634">
    <property type="term" value="C:nucleus"/>
    <property type="evidence" value="ECO:0007669"/>
    <property type="project" value="TreeGrafter"/>
</dbReference>
<name>A0A0B6Y0X0_9EUPU</name>
<dbReference type="InterPro" id="IPR052256">
    <property type="entry name" value="E3_ubiquitin-ligase_CHFR"/>
</dbReference>
<dbReference type="GO" id="GO:0006511">
    <property type="term" value="P:ubiquitin-dependent protein catabolic process"/>
    <property type="evidence" value="ECO:0007669"/>
    <property type="project" value="TreeGrafter"/>
</dbReference>
<dbReference type="SUPFAM" id="SSF49879">
    <property type="entry name" value="SMAD/FHA domain"/>
    <property type="match status" value="1"/>
</dbReference>
<dbReference type="PANTHER" id="PTHR16079:SF4">
    <property type="entry name" value="E3 UBIQUITIN-PROTEIN LIGASE CHFR"/>
    <property type="match status" value="1"/>
</dbReference>
<dbReference type="PROSITE" id="PS50006">
    <property type="entry name" value="FHA_DOMAIN"/>
    <property type="match status" value="1"/>
</dbReference>
<dbReference type="Pfam" id="PF00498">
    <property type="entry name" value="FHA"/>
    <property type="match status" value="1"/>
</dbReference>
<feature type="region of interest" description="Disordered" evidence="1">
    <location>
        <begin position="127"/>
        <end position="189"/>
    </location>
</feature>
<protein>
    <recommendedName>
        <fullName evidence="2">FHA domain-containing protein</fullName>
    </recommendedName>
</protein>
<feature type="domain" description="FHA" evidence="2">
    <location>
        <begin position="12"/>
        <end position="58"/>
    </location>
</feature>